<dbReference type="PANTHER" id="PTHR20937:SF3">
    <property type="entry name" value="IP14615P"/>
    <property type="match status" value="1"/>
</dbReference>
<dbReference type="SMART" id="SM00353">
    <property type="entry name" value="HLH"/>
    <property type="match status" value="1"/>
</dbReference>
<evidence type="ECO:0000256" key="1">
    <source>
        <dbReference type="ARBA" id="ARBA00022473"/>
    </source>
</evidence>
<dbReference type="Pfam" id="PF00010">
    <property type="entry name" value="HLH"/>
    <property type="match status" value="1"/>
</dbReference>
<sequence length="321" mass="36500">MSIMKSDSYEAAAAKEIKIFISSGEISHDLYQNDENIIEIYVKDWFRNGAQRLKKETTQIPCRKCKTIGNMSSTFQTSIFYYKKKEVNPQVEEENVTRIVYVNKPPMETTTAAVVSAITTSSSHYDQSSSDSTTICTLNNVLPPMSYDYQHHPSLTSLQIGGPVVPPLPPVYGTSADEHQYSPTVAGVGSGTSCYMPTEVKTSSRVRSYESERDYKKSACDRERTRMRDMNKAFDLLRNRLPKSKPPGKKLSKIESLRMAIRYIRHLQAILEYGPEYETKLYTVPTCTQYLPPPTYYGYQPQYGQCWNAAADYPPNVNNQY</sequence>
<dbReference type="GO" id="GO:0000978">
    <property type="term" value="F:RNA polymerase II cis-regulatory region sequence-specific DNA binding"/>
    <property type="evidence" value="ECO:0007669"/>
    <property type="project" value="TreeGrafter"/>
</dbReference>
<dbReference type="AlphaFoldDB" id="A0A9P0J8D4"/>
<accession>A0A9P0J8D4</accession>
<evidence type="ECO:0000256" key="5">
    <source>
        <dbReference type="ARBA" id="ARBA00023242"/>
    </source>
</evidence>
<feature type="domain" description="BHLH" evidence="6">
    <location>
        <begin position="214"/>
        <end position="267"/>
    </location>
</feature>
<evidence type="ECO:0000256" key="3">
    <source>
        <dbReference type="ARBA" id="ARBA00023125"/>
    </source>
</evidence>
<keyword evidence="4" id="KW-0804">Transcription</keyword>
<evidence type="ECO:0000256" key="4">
    <source>
        <dbReference type="ARBA" id="ARBA00023163"/>
    </source>
</evidence>
<dbReference type="PROSITE" id="PS50888">
    <property type="entry name" value="BHLH"/>
    <property type="match status" value="1"/>
</dbReference>
<keyword evidence="3" id="KW-0238">DNA-binding</keyword>
<proteinExistence type="predicted"/>
<dbReference type="FunFam" id="4.10.280.10:FF:000090">
    <property type="entry name" value="Salivary gland-expressed bHLH"/>
    <property type="match status" value="1"/>
</dbReference>
<dbReference type="InterPro" id="IPR036638">
    <property type="entry name" value="HLH_DNA-bd_sf"/>
</dbReference>
<organism evidence="7 8">
    <name type="scientific">Aphis gossypii</name>
    <name type="common">Cotton aphid</name>
    <dbReference type="NCBI Taxonomy" id="80765"/>
    <lineage>
        <taxon>Eukaryota</taxon>
        <taxon>Metazoa</taxon>
        <taxon>Ecdysozoa</taxon>
        <taxon>Arthropoda</taxon>
        <taxon>Hexapoda</taxon>
        <taxon>Insecta</taxon>
        <taxon>Pterygota</taxon>
        <taxon>Neoptera</taxon>
        <taxon>Paraneoptera</taxon>
        <taxon>Hemiptera</taxon>
        <taxon>Sternorrhyncha</taxon>
        <taxon>Aphidomorpha</taxon>
        <taxon>Aphidoidea</taxon>
        <taxon>Aphididae</taxon>
        <taxon>Aphidini</taxon>
        <taxon>Aphis</taxon>
        <taxon>Aphis</taxon>
    </lineage>
</organism>
<name>A0A9P0J8D4_APHGO</name>
<keyword evidence="5" id="KW-0539">Nucleus</keyword>
<dbReference type="EMBL" id="OU899036">
    <property type="protein sequence ID" value="CAH1732323.1"/>
    <property type="molecule type" value="Genomic_DNA"/>
</dbReference>
<reference evidence="7" key="2">
    <citation type="submission" date="2022-10" db="EMBL/GenBank/DDBJ databases">
        <authorList>
            <consortium name="ENA_rothamsted_submissions"/>
            <consortium name="culmorum"/>
            <person name="King R."/>
        </authorList>
    </citation>
    <scope>NUCLEOTIDE SEQUENCE</scope>
</reference>
<dbReference type="Proteomes" id="UP001154329">
    <property type="component" value="Chromosome 3"/>
</dbReference>
<evidence type="ECO:0000313" key="7">
    <source>
        <dbReference type="EMBL" id="CAH1732323.1"/>
    </source>
</evidence>
<dbReference type="SUPFAM" id="SSF47459">
    <property type="entry name" value="HLH, helix-loop-helix DNA-binding domain"/>
    <property type="match status" value="1"/>
</dbReference>
<dbReference type="InterPro" id="IPR040259">
    <property type="entry name" value="Mesogenin/MesP"/>
</dbReference>
<evidence type="ECO:0000256" key="2">
    <source>
        <dbReference type="ARBA" id="ARBA00023015"/>
    </source>
</evidence>
<dbReference type="GO" id="GO:0000981">
    <property type="term" value="F:DNA-binding transcription factor activity, RNA polymerase II-specific"/>
    <property type="evidence" value="ECO:0007669"/>
    <property type="project" value="TreeGrafter"/>
</dbReference>
<protein>
    <recommendedName>
        <fullName evidence="6">BHLH domain-containing protein</fullName>
    </recommendedName>
</protein>
<dbReference type="GO" id="GO:0046983">
    <property type="term" value="F:protein dimerization activity"/>
    <property type="evidence" value="ECO:0007669"/>
    <property type="project" value="InterPro"/>
</dbReference>
<dbReference type="GO" id="GO:0005634">
    <property type="term" value="C:nucleus"/>
    <property type="evidence" value="ECO:0007669"/>
    <property type="project" value="TreeGrafter"/>
</dbReference>
<keyword evidence="1" id="KW-0217">Developmental protein</keyword>
<dbReference type="InterPro" id="IPR011598">
    <property type="entry name" value="bHLH_dom"/>
</dbReference>
<dbReference type="CDD" id="cd11390">
    <property type="entry name" value="bHLH_TS"/>
    <property type="match status" value="1"/>
</dbReference>
<dbReference type="PANTHER" id="PTHR20937">
    <property type="entry name" value="IP14615P"/>
    <property type="match status" value="1"/>
</dbReference>
<evidence type="ECO:0000313" key="8">
    <source>
        <dbReference type="Proteomes" id="UP001154329"/>
    </source>
</evidence>
<keyword evidence="2" id="KW-0805">Transcription regulation</keyword>
<gene>
    <name evidence="7" type="ORF">APHIGO_LOCUS8839</name>
</gene>
<evidence type="ECO:0000259" key="6">
    <source>
        <dbReference type="PROSITE" id="PS50888"/>
    </source>
</evidence>
<reference evidence="7" key="1">
    <citation type="submission" date="2022-02" db="EMBL/GenBank/DDBJ databases">
        <authorList>
            <person name="King R."/>
        </authorList>
    </citation>
    <scope>NUCLEOTIDE SEQUENCE</scope>
</reference>
<keyword evidence="8" id="KW-1185">Reference proteome</keyword>
<dbReference type="GO" id="GO:0001707">
    <property type="term" value="P:mesoderm formation"/>
    <property type="evidence" value="ECO:0007669"/>
    <property type="project" value="TreeGrafter"/>
</dbReference>
<dbReference type="Gene3D" id="4.10.280.10">
    <property type="entry name" value="Helix-loop-helix DNA-binding domain"/>
    <property type="match status" value="1"/>
</dbReference>